<dbReference type="PATRIC" id="fig|1379870.5.peg.427"/>
<keyword evidence="1" id="KW-0472">Membrane</keyword>
<dbReference type="KEGG" id="srd:SD10_01935"/>
<keyword evidence="1" id="KW-1133">Transmembrane helix</keyword>
<proteinExistence type="predicted"/>
<evidence type="ECO:0000313" key="2">
    <source>
        <dbReference type="EMBL" id="AKD53848.1"/>
    </source>
</evidence>
<keyword evidence="1" id="KW-0812">Transmembrane</keyword>
<reference evidence="2 3" key="1">
    <citation type="journal article" date="2014" name="Curr. Microbiol.">
        <title>Spirosoma radiotolerans sp. nov., a gamma-radiation-resistant bacterium isolated from gamma ray-irradiated soil.</title>
        <authorList>
            <person name="Lee J.J."/>
            <person name="Srinivasan S."/>
            <person name="Lim S."/>
            <person name="Joe M."/>
            <person name="Im S."/>
            <person name="Bae S.I."/>
            <person name="Park K.R."/>
            <person name="Han J.H."/>
            <person name="Park S.H."/>
            <person name="Joo B.M."/>
            <person name="Park S.J."/>
            <person name="Kim M.K."/>
        </authorList>
    </citation>
    <scope>NUCLEOTIDE SEQUENCE [LARGE SCALE GENOMIC DNA]</scope>
    <source>
        <strain evidence="2 3">DG5A</strain>
    </source>
</reference>
<evidence type="ECO:0008006" key="4">
    <source>
        <dbReference type="Google" id="ProtNLM"/>
    </source>
</evidence>
<dbReference type="AlphaFoldDB" id="A0A0E3ZRK5"/>
<dbReference type="Proteomes" id="UP000033054">
    <property type="component" value="Chromosome"/>
</dbReference>
<gene>
    <name evidence="2" type="ORF">SD10_01935</name>
</gene>
<dbReference type="HOGENOM" id="CLU_1676748_0_0_10"/>
<sequence>MEKSLHKSQQYYIDSTQLVKFVNCLSQVTLLLIIASMLSCTAVSTHTLQRVSNNRNTELAHFQVSAYLMANGTKLRVSVDKQMGGKVTIQFVNSVGDAHYQLTLLPQDTVVRFNLNLTELDDGDYVLKVSNGLEMESRQVKIATSKPTIPVRQITIL</sequence>
<feature type="transmembrane region" description="Helical" evidence="1">
    <location>
        <begin position="21"/>
        <end position="44"/>
    </location>
</feature>
<name>A0A0E3ZRK5_9BACT</name>
<dbReference type="EMBL" id="CP010429">
    <property type="protein sequence ID" value="AKD53848.1"/>
    <property type="molecule type" value="Genomic_DNA"/>
</dbReference>
<keyword evidence="3" id="KW-1185">Reference proteome</keyword>
<accession>A0A0E3ZRK5</accession>
<evidence type="ECO:0000313" key="3">
    <source>
        <dbReference type="Proteomes" id="UP000033054"/>
    </source>
</evidence>
<protein>
    <recommendedName>
        <fullName evidence="4">Secretion system C-terminal sorting domain-containing protein</fullName>
    </recommendedName>
</protein>
<organism evidence="2 3">
    <name type="scientific">Spirosoma radiotolerans</name>
    <dbReference type="NCBI Taxonomy" id="1379870"/>
    <lineage>
        <taxon>Bacteria</taxon>
        <taxon>Pseudomonadati</taxon>
        <taxon>Bacteroidota</taxon>
        <taxon>Cytophagia</taxon>
        <taxon>Cytophagales</taxon>
        <taxon>Cytophagaceae</taxon>
        <taxon>Spirosoma</taxon>
    </lineage>
</organism>
<evidence type="ECO:0000256" key="1">
    <source>
        <dbReference type="SAM" id="Phobius"/>
    </source>
</evidence>
<dbReference type="RefSeq" id="WP_046375442.1">
    <property type="nucleotide sequence ID" value="NZ_CP010429.1"/>
</dbReference>
<dbReference type="OrthoDB" id="961260at2"/>